<sequence>MAGQRPRQGWIYMINPYRVSLSCGRRHQYFYDLTEPDEVSCKHSGCDEVINSSRVFRGAHPYIIWSSDEFQDDTDYIKTFTVIPLTSKQTSAGLPSVYPITKTKANGLTANSYALVHQICTVDGNCFKDGNGDWLVRMGQLSLDDKEEINQTLIYYFDLSGDPTDDWFRENASPDLVQKVYGLLSDVDKEMVLEKLLDNYGKGDK</sequence>
<name>A0ABX1LQ79_9CYAN</name>
<keyword evidence="4" id="KW-1185">Reference proteome</keyword>
<gene>
    <name evidence="3" type="ORF">HC246_02720</name>
</gene>
<dbReference type="InterPro" id="IPR003477">
    <property type="entry name" value="PemK-like"/>
</dbReference>
<evidence type="ECO:0000256" key="2">
    <source>
        <dbReference type="ARBA" id="ARBA00022649"/>
    </source>
</evidence>
<dbReference type="InterPro" id="IPR011067">
    <property type="entry name" value="Plasmid_toxin/cell-grow_inhib"/>
</dbReference>
<comment type="caution">
    <text evidence="3">The sequence shown here is derived from an EMBL/GenBank/DDBJ whole genome shotgun (WGS) entry which is preliminary data.</text>
</comment>
<dbReference type="EMBL" id="JAAVJL010000001">
    <property type="protein sequence ID" value="NMF56954.1"/>
    <property type="molecule type" value="Genomic_DNA"/>
</dbReference>
<evidence type="ECO:0000313" key="3">
    <source>
        <dbReference type="EMBL" id="NMF56954.1"/>
    </source>
</evidence>
<organism evidence="3 4">
    <name type="scientific">Pseudanabaena yagii GIHE-NHR1</name>
    <dbReference type="NCBI Taxonomy" id="2722753"/>
    <lineage>
        <taxon>Bacteria</taxon>
        <taxon>Bacillati</taxon>
        <taxon>Cyanobacteriota</taxon>
        <taxon>Cyanophyceae</taxon>
        <taxon>Pseudanabaenales</taxon>
        <taxon>Pseudanabaenaceae</taxon>
        <taxon>Pseudanabaena</taxon>
        <taxon>Pseudanabaena yagii</taxon>
    </lineage>
</organism>
<reference evidence="3 4" key="1">
    <citation type="submission" date="2020-03" db="EMBL/GenBank/DDBJ databases">
        <title>Draft Genome Sequence of 2-Methylisoborneol Producing Pseudanabaena yagii Strain GIHE-NHR1 Isolated from North Han River in South Korea.</title>
        <authorList>
            <person name="Jeong J."/>
        </authorList>
    </citation>
    <scope>NUCLEOTIDE SEQUENCE [LARGE SCALE GENOMIC DNA]</scope>
    <source>
        <strain evidence="3 4">GIHE-NHR1</strain>
    </source>
</reference>
<protein>
    <submittedName>
        <fullName evidence="3">Type II toxin-antitoxin system PemK/MazF family toxin</fullName>
    </submittedName>
</protein>
<dbReference type="Pfam" id="PF02452">
    <property type="entry name" value="PemK_toxin"/>
    <property type="match status" value="1"/>
</dbReference>
<evidence type="ECO:0000313" key="4">
    <source>
        <dbReference type="Proteomes" id="UP000738376"/>
    </source>
</evidence>
<accession>A0ABX1LQ79</accession>
<dbReference type="Proteomes" id="UP000738376">
    <property type="component" value="Unassembled WGS sequence"/>
</dbReference>
<comment type="similarity">
    <text evidence="1">Belongs to the PemK/MazF family.</text>
</comment>
<proteinExistence type="inferred from homology"/>
<evidence type="ECO:0000256" key="1">
    <source>
        <dbReference type="ARBA" id="ARBA00007521"/>
    </source>
</evidence>
<keyword evidence="2" id="KW-1277">Toxin-antitoxin system</keyword>
<dbReference type="Gene3D" id="2.30.30.110">
    <property type="match status" value="1"/>
</dbReference>
<dbReference type="SUPFAM" id="SSF50118">
    <property type="entry name" value="Cell growth inhibitor/plasmid maintenance toxic component"/>
    <property type="match status" value="1"/>
</dbReference>